<accession>A0A090CG66</accession>
<keyword evidence="8" id="KW-0507">mRNA processing</keyword>
<reference evidence="13" key="2">
    <citation type="journal article" date="2014" name="Genetics">
        <title>Maintaining two mating types: Structure of the mating type locus and its role in heterokaryosis in Podospora anserina.</title>
        <authorList>
            <person name="Grognet P."/>
            <person name="Bidard F."/>
            <person name="Kuchly C."/>
            <person name="Tong L.C.H."/>
            <person name="Coppin E."/>
            <person name="Benkhali J.A."/>
            <person name="Couloux A."/>
            <person name="Wincker P."/>
            <person name="Debuchy R."/>
            <person name="Silar P."/>
        </authorList>
    </citation>
    <scope>GENOME REANNOTATION</scope>
    <source>
        <strain evidence="13">S / ATCC MYA-4624 / DSM 980 / FGSC 10383</strain>
    </source>
</reference>
<evidence type="ECO:0000256" key="8">
    <source>
        <dbReference type="RuleBase" id="RU367110"/>
    </source>
</evidence>
<dbReference type="GO" id="GO:0034247">
    <property type="term" value="P:snoRNA splicing"/>
    <property type="evidence" value="ECO:0007669"/>
    <property type="project" value="TreeGrafter"/>
</dbReference>
<feature type="region of interest" description="Disordered" evidence="9">
    <location>
        <begin position="47"/>
        <end position="229"/>
    </location>
</feature>
<dbReference type="Gene3D" id="4.10.1000.10">
    <property type="entry name" value="Zinc finger, CCCH-type"/>
    <property type="match status" value="1"/>
</dbReference>
<dbReference type="InterPro" id="IPR017907">
    <property type="entry name" value="Znf_RING_CS"/>
</dbReference>
<evidence type="ECO:0000256" key="1">
    <source>
        <dbReference type="ARBA" id="ARBA00003777"/>
    </source>
</evidence>
<feature type="domain" description="C3H1-type" evidence="11">
    <location>
        <begin position="263"/>
        <end position="291"/>
    </location>
</feature>
<dbReference type="PROSITE" id="PS00518">
    <property type="entry name" value="ZF_RING_1"/>
    <property type="match status" value="1"/>
</dbReference>
<dbReference type="GO" id="GO:0008270">
    <property type="term" value="F:zinc ion binding"/>
    <property type="evidence" value="ECO:0007669"/>
    <property type="project" value="UniProtKB-KW"/>
</dbReference>
<dbReference type="PANTHER" id="PTHR12930:SF0">
    <property type="entry name" value="RING FINGER PROTEIN 113B"/>
    <property type="match status" value="1"/>
</dbReference>
<dbReference type="SUPFAM" id="SSF57850">
    <property type="entry name" value="RING/U-box"/>
    <property type="match status" value="1"/>
</dbReference>
<feature type="region of interest" description="Disordered" evidence="9">
    <location>
        <begin position="1"/>
        <end position="26"/>
    </location>
</feature>
<evidence type="ECO:0000259" key="11">
    <source>
        <dbReference type="PROSITE" id="PS50103"/>
    </source>
</evidence>
<keyword evidence="8" id="KW-0238">DNA-binding</keyword>
<organism evidence="12 13">
    <name type="scientific">Podospora anserina (strain S / ATCC MYA-4624 / DSM 980 / FGSC 10383)</name>
    <name type="common">Pleurage anserina</name>
    <dbReference type="NCBI Taxonomy" id="515849"/>
    <lineage>
        <taxon>Eukaryota</taxon>
        <taxon>Fungi</taxon>
        <taxon>Dikarya</taxon>
        <taxon>Ascomycota</taxon>
        <taxon>Pezizomycotina</taxon>
        <taxon>Sordariomycetes</taxon>
        <taxon>Sordariomycetidae</taxon>
        <taxon>Sordariales</taxon>
        <taxon>Podosporaceae</taxon>
        <taxon>Podospora</taxon>
        <taxon>Podospora anserina</taxon>
    </lineage>
</organism>
<dbReference type="Gene3D" id="3.30.40.10">
    <property type="entry name" value="Zinc/RING finger domain, C3HC4 (zinc finger)"/>
    <property type="match status" value="1"/>
</dbReference>
<feature type="compositionally biased region" description="Acidic residues" evidence="9">
    <location>
        <begin position="425"/>
        <end position="440"/>
    </location>
</feature>
<evidence type="ECO:0000256" key="6">
    <source>
        <dbReference type="ARBA" id="ARBA00022833"/>
    </source>
</evidence>
<dbReference type="InterPro" id="IPR039971">
    <property type="entry name" value="CWC24-like"/>
</dbReference>
<dbReference type="AlphaFoldDB" id="A0A090CG66"/>
<protein>
    <recommendedName>
        <fullName evidence="8">Pre-mRNA-splicing factor CWC24</fullName>
    </recommendedName>
</protein>
<feature type="compositionally biased region" description="Basic residues" evidence="9">
    <location>
        <begin position="94"/>
        <end position="109"/>
    </location>
</feature>
<dbReference type="SUPFAM" id="SSF90229">
    <property type="entry name" value="CCCH zinc finger"/>
    <property type="match status" value="1"/>
</dbReference>
<keyword evidence="8" id="KW-0747">Spliceosome</keyword>
<evidence type="ECO:0000259" key="10">
    <source>
        <dbReference type="PROSITE" id="PS50089"/>
    </source>
</evidence>
<dbReference type="STRING" id="515849.A0A090CG66"/>
<feature type="compositionally biased region" description="Acidic residues" evidence="9">
    <location>
        <begin position="331"/>
        <end position="342"/>
    </location>
</feature>
<comment type="subunit">
    <text evidence="3 8">Associated with the spliceosome.</text>
</comment>
<dbReference type="InterPro" id="IPR001841">
    <property type="entry name" value="Znf_RING"/>
</dbReference>
<keyword evidence="6 7" id="KW-0862">Zinc</keyword>
<dbReference type="eggNOG" id="KOG1813">
    <property type="taxonomic scope" value="Eukaryota"/>
</dbReference>
<keyword evidence="8" id="KW-0508">mRNA splicing</keyword>
<dbReference type="InParanoid" id="A0A090CG66"/>
<evidence type="ECO:0000256" key="4">
    <source>
        <dbReference type="ARBA" id="ARBA00022723"/>
    </source>
</evidence>
<dbReference type="FunFam" id="3.30.40.10:FF:000045">
    <property type="entry name" value="RING finger protein 113A"/>
    <property type="match status" value="1"/>
</dbReference>
<feature type="compositionally biased region" description="Low complexity" evidence="9">
    <location>
        <begin position="205"/>
        <end position="225"/>
    </location>
</feature>
<dbReference type="SMART" id="SM00184">
    <property type="entry name" value="RING"/>
    <property type="match status" value="1"/>
</dbReference>
<evidence type="ECO:0000313" key="12">
    <source>
        <dbReference type="EMBL" id="CDP24454.1"/>
    </source>
</evidence>
<keyword evidence="13" id="KW-1185">Reference proteome</keyword>
<dbReference type="InterPro" id="IPR013083">
    <property type="entry name" value="Znf_RING/FYVE/PHD"/>
</dbReference>
<evidence type="ECO:0000256" key="3">
    <source>
        <dbReference type="ARBA" id="ARBA00011524"/>
    </source>
</evidence>
<feature type="compositionally biased region" description="Acidic residues" evidence="9">
    <location>
        <begin position="119"/>
        <end position="130"/>
    </location>
</feature>
<feature type="region of interest" description="Disordered" evidence="9">
    <location>
        <begin position="318"/>
        <end position="342"/>
    </location>
</feature>
<evidence type="ECO:0000313" key="13">
    <source>
        <dbReference type="Proteomes" id="UP000001197"/>
    </source>
</evidence>
<dbReference type="SMART" id="SM00356">
    <property type="entry name" value="ZnF_C3H1"/>
    <property type="match status" value="1"/>
</dbReference>
<keyword evidence="4 7" id="KW-0479">Metal-binding</keyword>
<sequence length="440" mass="48356">MRRPVSRSPPFSTIPSLKGWSGPTPVTGIRVYASCTKFLTSRSKELRRKGERFKLTTSCHPFLPSKPTQEDIMADPKPSTEAPASGPAAPVAIFKKRGAKAKANLRKRPATPPPAASDSDSDSDYSSSEDESGRRIKRRKRNTAAVVTASSRDRANPQSEQDLKATIFTTDRASALALDSSRRDATKQTNWFDEEKDLSAKSLLGSTRSMPPPSSSSTTSGPDGTYKGLANATSYIQKNPDAPSRKVGPVKAPTNIRTITITDMAPDVCKDYKNTGFCGFGDNCKFLHAREDYAHGWQLDREWENVTRGKKVIGGTVVASAERKANKDPNQGEDERDDDGEEEAAMLEKIPFVCIICRGDYKSPVVTRCGHYFCEGCALKRYRKDPSCAACGSGTNGVFNAAKKLQKLLEKKKERAARRRREAIENGEDVSSEEEEEEEE</sequence>
<keyword evidence="8" id="KW-0539">Nucleus</keyword>
<feature type="region of interest" description="Disordered" evidence="9">
    <location>
        <begin position="415"/>
        <end position="440"/>
    </location>
</feature>
<evidence type="ECO:0000256" key="5">
    <source>
        <dbReference type="ARBA" id="ARBA00022771"/>
    </source>
</evidence>
<reference evidence="12 13" key="1">
    <citation type="journal article" date="2008" name="Genome Biol.">
        <title>The genome sequence of the model ascomycete fungus Podospora anserina.</title>
        <authorList>
            <person name="Espagne E."/>
            <person name="Lespinet O."/>
            <person name="Malagnac F."/>
            <person name="Da Silva C."/>
            <person name="Jaillon O."/>
            <person name="Porcel B.M."/>
            <person name="Couloux A."/>
            <person name="Aury J.-M."/>
            <person name="Segurens B."/>
            <person name="Poulain J."/>
            <person name="Anthouard V."/>
            <person name="Grossetete S."/>
            <person name="Khalili H."/>
            <person name="Coppin E."/>
            <person name="Dequard-Chablat M."/>
            <person name="Picard M."/>
            <person name="Contamine V."/>
            <person name="Arnaise S."/>
            <person name="Bourdais A."/>
            <person name="Berteaux-Lecellier V."/>
            <person name="Gautheret D."/>
            <person name="de Vries R.P."/>
            <person name="Battaglia E."/>
            <person name="Coutinho P.M."/>
            <person name="Danchin E.G.J."/>
            <person name="Henrissat B."/>
            <person name="El Khoury R."/>
            <person name="Sainsard-Chanet A."/>
            <person name="Boivin A."/>
            <person name="Pinan-Lucarre B."/>
            <person name="Sellem C.H."/>
            <person name="Debuchy R."/>
            <person name="Wincker P."/>
            <person name="Weissenbach J."/>
            <person name="Silar P."/>
        </authorList>
    </citation>
    <scope>NUCLEOTIDE SEQUENCE [LARGE SCALE GENOMIC DNA]</scope>
    <source>
        <strain evidence="13">S / ATCC MYA-4624 / DSM 980 / FGSC 10383</strain>
    </source>
</reference>
<dbReference type="InterPro" id="IPR000571">
    <property type="entry name" value="Znf_CCCH"/>
</dbReference>
<keyword evidence="5 7" id="KW-0863">Zinc-finger</keyword>
<evidence type="ECO:0000256" key="7">
    <source>
        <dbReference type="PROSITE-ProRule" id="PRU00723"/>
    </source>
</evidence>
<comment type="subcellular location">
    <subcellularLocation>
        <location evidence="8">Nucleus</location>
    </subcellularLocation>
</comment>
<dbReference type="Pfam" id="PF00642">
    <property type="entry name" value="zf-CCCH"/>
    <property type="match status" value="1"/>
</dbReference>
<dbReference type="PANTHER" id="PTHR12930">
    <property type="entry name" value="ZINC FINGER PROTEIN 183"/>
    <property type="match status" value="1"/>
</dbReference>
<dbReference type="InterPro" id="IPR036855">
    <property type="entry name" value="Znf_CCCH_sf"/>
</dbReference>
<evidence type="ECO:0000256" key="9">
    <source>
        <dbReference type="SAM" id="MobiDB-lite"/>
    </source>
</evidence>
<dbReference type="PROSITE" id="PS50089">
    <property type="entry name" value="ZF_RING_2"/>
    <property type="match status" value="1"/>
</dbReference>
<dbReference type="Proteomes" id="UP000001197">
    <property type="component" value="Chromosome 1"/>
</dbReference>
<name>A0A090CG66_PODAN</name>
<evidence type="ECO:0000256" key="2">
    <source>
        <dbReference type="ARBA" id="ARBA00009161"/>
    </source>
</evidence>
<comment type="function">
    <text evidence="1 8">Involved in pre-mRNA splicing.</text>
</comment>
<dbReference type="PROSITE" id="PS50103">
    <property type="entry name" value="ZF_C3H1"/>
    <property type="match status" value="1"/>
</dbReference>
<proteinExistence type="inferred from homology"/>
<dbReference type="GO" id="GO:0005684">
    <property type="term" value="C:U2-type spliceosomal complex"/>
    <property type="evidence" value="ECO:0007669"/>
    <property type="project" value="TreeGrafter"/>
</dbReference>
<comment type="similarity">
    <text evidence="2 8">Belongs to the CWC24 family.</text>
</comment>
<dbReference type="Pfam" id="PF13923">
    <property type="entry name" value="zf-C3HC4_2"/>
    <property type="match status" value="1"/>
</dbReference>
<dbReference type="EMBL" id="FO904936">
    <property type="protein sequence ID" value="CDP24454.1"/>
    <property type="molecule type" value="Genomic_DNA"/>
</dbReference>
<dbReference type="CDD" id="cd16539">
    <property type="entry name" value="RING-HC_RNF113A_B"/>
    <property type="match status" value="1"/>
</dbReference>
<feature type="zinc finger region" description="C3H1-type" evidence="7">
    <location>
        <begin position="263"/>
        <end position="291"/>
    </location>
</feature>
<dbReference type="GO" id="GO:0006397">
    <property type="term" value="P:mRNA processing"/>
    <property type="evidence" value="ECO:0007669"/>
    <property type="project" value="UniProtKB-KW"/>
</dbReference>
<dbReference type="GO" id="GO:0003677">
    <property type="term" value="F:DNA binding"/>
    <property type="evidence" value="ECO:0007669"/>
    <property type="project" value="UniProtKB-UniRule"/>
</dbReference>
<feature type="domain" description="RING-type" evidence="10">
    <location>
        <begin position="354"/>
        <end position="391"/>
    </location>
</feature>